<evidence type="ECO:0000313" key="2">
    <source>
        <dbReference type="EMBL" id="SFP36942.1"/>
    </source>
</evidence>
<keyword evidence="3" id="KW-1185">Reference proteome</keyword>
<dbReference type="AlphaFoldDB" id="A0A1I5PS48"/>
<dbReference type="EMBL" id="FOXD01000004">
    <property type="protein sequence ID" value="SFP36942.1"/>
    <property type="molecule type" value="Genomic_DNA"/>
</dbReference>
<gene>
    <name evidence="2" type="ORF">SAMN05518683_104213</name>
</gene>
<proteinExistence type="predicted"/>
<accession>A0A1I5PS48</accession>
<dbReference type="Proteomes" id="UP000198892">
    <property type="component" value="Unassembled WGS sequence"/>
</dbReference>
<feature type="region of interest" description="Disordered" evidence="1">
    <location>
        <begin position="159"/>
        <end position="185"/>
    </location>
</feature>
<evidence type="ECO:0000256" key="1">
    <source>
        <dbReference type="SAM" id="MobiDB-lite"/>
    </source>
</evidence>
<sequence>MSPHTKDRAKKFLLTTVRHEINLTKGLVVYRLLPFSYRIIKCVRRIIISISILSAIYSNKGIEKEYSVREITKELYHKTLRGHLFCPTPGCNARIVYNSGLTPYFKTWKMDNHIEECLHYFDRENRKSGVNTEDLMNVELSVDRKKRAMKEALKLYNMTAEEKAKQSGKSTKRNPKTQGKKNNIATRPVLKDGENEEIVKNEGVRGPNLLKRPVSTLQEKDEGQTRLVIGVLKNVNDSNKGTSILIEDSGKELYLVFEEVFRVNSPEYLGLFHHLEKYQTSKDQEDTIIITAVGQIRKSKSYDGFESSVFYGRDLEIDGIDLRILAMQQS</sequence>
<reference evidence="3" key="1">
    <citation type="submission" date="2016-10" db="EMBL/GenBank/DDBJ databases">
        <authorList>
            <person name="Varghese N."/>
            <person name="Submissions S."/>
        </authorList>
    </citation>
    <scope>NUCLEOTIDE SEQUENCE [LARGE SCALE GENOMIC DNA]</scope>
    <source>
        <strain evidence="3">S7</strain>
    </source>
</reference>
<evidence type="ECO:0000313" key="3">
    <source>
        <dbReference type="Proteomes" id="UP000198892"/>
    </source>
</evidence>
<organism evidence="2 3">
    <name type="scientific">Salibacterium halotolerans</name>
    <dbReference type="NCBI Taxonomy" id="1884432"/>
    <lineage>
        <taxon>Bacteria</taxon>
        <taxon>Bacillati</taxon>
        <taxon>Bacillota</taxon>
        <taxon>Bacilli</taxon>
        <taxon>Bacillales</taxon>
        <taxon>Bacillaceae</taxon>
    </lineage>
</organism>
<name>A0A1I5PS48_9BACI</name>
<feature type="compositionally biased region" description="Basic residues" evidence="1">
    <location>
        <begin position="170"/>
        <end position="179"/>
    </location>
</feature>
<protein>
    <submittedName>
        <fullName evidence="2">Uncharacterized protein</fullName>
    </submittedName>
</protein>